<dbReference type="SMART" id="SM00480">
    <property type="entry name" value="POL3Bc"/>
    <property type="match status" value="1"/>
</dbReference>
<sequence>MKLVVIKSNFKTGLGAIERVSGEGLNLPILKNVLIEASDNAIRLTATNLEVATSYRVPGKVIENGKASVPLRVLSDVITNLQSERLNLEKKENSVEIKTENYSATLQGLSADDFPLVPKIKNQKTFLEMSGGVLKEALAQVISSAQPSELRPELSSVLFCFSFESVKLVATDSFRLSEKTIPESQIKTNHEKEFKILIPLKTAQELMRILKEEESVGIYHNENQILFKTENFELISRLIEGNFPDYSAIIPKAFHAEITVNREEFIQALRLTGVFSTRANEVRVLAHENKKNIEIFSTDQALGENTYVLPAKNHGKTKEANFNLRYLLDGLRALKTEDAFLGMNEDNKPALLKAPGDASFFYILMPILKT</sequence>
<dbReference type="PANTHER" id="PTHR30478:SF0">
    <property type="entry name" value="BETA SLIDING CLAMP"/>
    <property type="match status" value="1"/>
</dbReference>
<comment type="subunit">
    <text evidence="9">Forms a ring-shaped head-to-tail homodimer around DNA.</text>
</comment>
<dbReference type="AlphaFoldDB" id="A0A1G2CL63"/>
<keyword evidence="3 9" id="KW-0963">Cytoplasm</keyword>
<organism evidence="14 15">
    <name type="scientific">Candidatus Liptonbacteria bacterium RIFCSPLOWO2_01_FULL_56_20</name>
    <dbReference type="NCBI Taxonomy" id="1798652"/>
    <lineage>
        <taxon>Bacteria</taxon>
        <taxon>Candidatus Liptoniibacteriota</taxon>
    </lineage>
</organism>
<accession>A0A1G2CL63</accession>
<feature type="domain" description="DNA polymerase III beta sliding clamp N-terminal" evidence="11">
    <location>
        <begin position="1"/>
        <end position="118"/>
    </location>
</feature>
<dbReference type="Proteomes" id="UP000178495">
    <property type="component" value="Unassembled WGS sequence"/>
</dbReference>
<comment type="function">
    <text evidence="9">Confers DNA tethering and processivity to DNA polymerases and other proteins. Acts as a clamp, forming a ring around DNA (a reaction catalyzed by the clamp-loading complex) which diffuses in an ATP-independent manner freely and bidirectionally along dsDNA. Initially characterized for its ability to contact the catalytic subunit of DNA polymerase III (Pol III), a complex, multichain enzyme responsible for most of the replicative synthesis in bacteria; Pol III exhibits 3'-5' exonuclease proofreading activity. The beta chain is required for initiation of replication as well as for processivity of DNA replication.</text>
</comment>
<dbReference type="InterPro" id="IPR046938">
    <property type="entry name" value="DNA_clamp_sf"/>
</dbReference>
<keyword evidence="8" id="KW-0238">DNA-binding</keyword>
<keyword evidence="6 9" id="KW-0235">DNA replication</keyword>
<keyword evidence="4 9" id="KW-0808">Transferase</keyword>
<evidence type="ECO:0000313" key="15">
    <source>
        <dbReference type="Proteomes" id="UP000178495"/>
    </source>
</evidence>
<keyword evidence="7 9" id="KW-0239">DNA-directed DNA polymerase</keyword>
<dbReference type="GO" id="GO:0005737">
    <property type="term" value="C:cytoplasm"/>
    <property type="evidence" value="ECO:0007669"/>
    <property type="project" value="UniProtKB-SubCell"/>
</dbReference>
<keyword evidence="5 9" id="KW-0548">Nucleotidyltransferase</keyword>
<comment type="similarity">
    <text evidence="2 9">Belongs to the beta sliding clamp family.</text>
</comment>
<evidence type="ECO:0000256" key="10">
    <source>
        <dbReference type="SAM" id="Coils"/>
    </source>
</evidence>
<dbReference type="Pfam" id="PF00712">
    <property type="entry name" value="DNA_pol3_beta"/>
    <property type="match status" value="1"/>
</dbReference>
<dbReference type="EMBL" id="MHLC01000012">
    <property type="protein sequence ID" value="OGZ01401.1"/>
    <property type="molecule type" value="Genomic_DNA"/>
</dbReference>
<dbReference type="InterPro" id="IPR022637">
    <property type="entry name" value="DNA_polIII_beta_cen"/>
</dbReference>
<dbReference type="GO" id="GO:0006271">
    <property type="term" value="P:DNA strand elongation involved in DNA replication"/>
    <property type="evidence" value="ECO:0007669"/>
    <property type="project" value="TreeGrafter"/>
</dbReference>
<dbReference type="Pfam" id="PF02767">
    <property type="entry name" value="DNA_pol3_beta_2"/>
    <property type="match status" value="1"/>
</dbReference>
<dbReference type="GO" id="GO:0008408">
    <property type="term" value="F:3'-5' exonuclease activity"/>
    <property type="evidence" value="ECO:0007669"/>
    <property type="project" value="InterPro"/>
</dbReference>
<feature type="coiled-coil region" evidence="10">
    <location>
        <begin position="71"/>
        <end position="101"/>
    </location>
</feature>
<evidence type="ECO:0000256" key="8">
    <source>
        <dbReference type="ARBA" id="ARBA00023125"/>
    </source>
</evidence>
<dbReference type="CDD" id="cd00140">
    <property type="entry name" value="beta_clamp"/>
    <property type="match status" value="1"/>
</dbReference>
<proteinExistence type="inferred from homology"/>
<evidence type="ECO:0000313" key="14">
    <source>
        <dbReference type="EMBL" id="OGZ01401.1"/>
    </source>
</evidence>
<evidence type="ECO:0000256" key="7">
    <source>
        <dbReference type="ARBA" id="ARBA00022932"/>
    </source>
</evidence>
<evidence type="ECO:0000256" key="9">
    <source>
        <dbReference type="PIRNR" id="PIRNR000804"/>
    </source>
</evidence>
<reference evidence="14 15" key="1">
    <citation type="journal article" date="2016" name="Nat. Commun.">
        <title>Thousands of microbial genomes shed light on interconnected biogeochemical processes in an aquifer system.</title>
        <authorList>
            <person name="Anantharaman K."/>
            <person name="Brown C.T."/>
            <person name="Hug L.A."/>
            <person name="Sharon I."/>
            <person name="Castelle C.J."/>
            <person name="Probst A.J."/>
            <person name="Thomas B.C."/>
            <person name="Singh A."/>
            <person name="Wilkins M.J."/>
            <person name="Karaoz U."/>
            <person name="Brodie E.L."/>
            <person name="Williams K.H."/>
            <person name="Hubbard S.S."/>
            <person name="Banfield J.F."/>
        </authorList>
    </citation>
    <scope>NUCLEOTIDE SEQUENCE [LARGE SCALE GENOMIC DNA]</scope>
</reference>
<evidence type="ECO:0000259" key="11">
    <source>
        <dbReference type="Pfam" id="PF00712"/>
    </source>
</evidence>
<dbReference type="PIRSF" id="PIRSF000804">
    <property type="entry name" value="DNA_pol_III_b"/>
    <property type="match status" value="1"/>
</dbReference>
<dbReference type="InterPro" id="IPR001001">
    <property type="entry name" value="DNA_polIII_beta"/>
</dbReference>
<comment type="subcellular location">
    <subcellularLocation>
        <location evidence="1 9">Cytoplasm</location>
    </subcellularLocation>
</comment>
<dbReference type="STRING" id="1798652.A3A43_01255"/>
<dbReference type="PANTHER" id="PTHR30478">
    <property type="entry name" value="DNA POLYMERASE III SUBUNIT BETA"/>
    <property type="match status" value="1"/>
</dbReference>
<evidence type="ECO:0000256" key="1">
    <source>
        <dbReference type="ARBA" id="ARBA00004496"/>
    </source>
</evidence>
<dbReference type="Gene3D" id="3.70.10.10">
    <property type="match status" value="1"/>
</dbReference>
<dbReference type="InterPro" id="IPR022634">
    <property type="entry name" value="DNA_polIII_beta_N"/>
</dbReference>
<dbReference type="SUPFAM" id="SSF55979">
    <property type="entry name" value="DNA clamp"/>
    <property type="match status" value="3"/>
</dbReference>
<dbReference type="Pfam" id="PF02768">
    <property type="entry name" value="DNA_pol3_beta_3"/>
    <property type="match status" value="1"/>
</dbReference>
<gene>
    <name evidence="14" type="ORF">A3A43_01255</name>
</gene>
<evidence type="ECO:0000259" key="13">
    <source>
        <dbReference type="Pfam" id="PF02768"/>
    </source>
</evidence>
<dbReference type="NCBIfam" id="TIGR00663">
    <property type="entry name" value="dnan"/>
    <property type="match status" value="1"/>
</dbReference>
<evidence type="ECO:0000256" key="5">
    <source>
        <dbReference type="ARBA" id="ARBA00022695"/>
    </source>
</evidence>
<dbReference type="GO" id="GO:0003677">
    <property type="term" value="F:DNA binding"/>
    <property type="evidence" value="ECO:0007669"/>
    <property type="project" value="UniProtKB-UniRule"/>
</dbReference>
<dbReference type="GO" id="GO:0003887">
    <property type="term" value="F:DNA-directed DNA polymerase activity"/>
    <property type="evidence" value="ECO:0007669"/>
    <property type="project" value="UniProtKB-UniRule"/>
</dbReference>
<evidence type="ECO:0000259" key="12">
    <source>
        <dbReference type="Pfam" id="PF02767"/>
    </source>
</evidence>
<protein>
    <recommendedName>
        <fullName evidence="9">Beta sliding clamp</fullName>
    </recommendedName>
</protein>
<dbReference type="GO" id="GO:0009360">
    <property type="term" value="C:DNA polymerase III complex"/>
    <property type="evidence" value="ECO:0007669"/>
    <property type="project" value="InterPro"/>
</dbReference>
<dbReference type="Gene3D" id="3.10.150.10">
    <property type="entry name" value="DNA Polymerase III, subunit A, domain 2"/>
    <property type="match status" value="1"/>
</dbReference>
<dbReference type="InterPro" id="IPR022635">
    <property type="entry name" value="DNA_polIII_beta_C"/>
</dbReference>
<feature type="domain" description="DNA polymerase III beta sliding clamp C-terminal" evidence="13">
    <location>
        <begin position="249"/>
        <end position="367"/>
    </location>
</feature>
<name>A0A1G2CL63_9BACT</name>
<feature type="domain" description="DNA polymerase III beta sliding clamp central" evidence="12">
    <location>
        <begin position="132"/>
        <end position="245"/>
    </location>
</feature>
<evidence type="ECO:0000256" key="2">
    <source>
        <dbReference type="ARBA" id="ARBA00010752"/>
    </source>
</evidence>
<evidence type="ECO:0000256" key="6">
    <source>
        <dbReference type="ARBA" id="ARBA00022705"/>
    </source>
</evidence>
<evidence type="ECO:0000256" key="4">
    <source>
        <dbReference type="ARBA" id="ARBA00022679"/>
    </source>
</evidence>
<comment type="caution">
    <text evidence="14">The sequence shown here is derived from an EMBL/GenBank/DDBJ whole genome shotgun (WGS) entry which is preliminary data.</text>
</comment>
<evidence type="ECO:0000256" key="3">
    <source>
        <dbReference type="ARBA" id="ARBA00022490"/>
    </source>
</evidence>
<keyword evidence="10" id="KW-0175">Coiled coil</keyword>